<dbReference type="STRING" id="72664.V4LRI7"/>
<dbReference type="EMBL" id="KI517426">
    <property type="protein sequence ID" value="ESQ46439.1"/>
    <property type="molecule type" value="Genomic_DNA"/>
</dbReference>
<dbReference type="eggNOG" id="ENOG502QTUY">
    <property type="taxonomic scope" value="Eukaryota"/>
</dbReference>
<dbReference type="KEGG" id="eus:EUTSA_v10000177mg"/>
<comment type="subcellular location">
    <subcellularLocation>
        <location evidence="1">Nucleus</location>
    </subcellularLocation>
</comment>
<proteinExistence type="predicted"/>
<evidence type="ECO:0000313" key="7">
    <source>
        <dbReference type="Proteomes" id="UP000030689"/>
    </source>
</evidence>
<dbReference type="PANTHER" id="PTHR21277:SF5">
    <property type="entry name" value="TRANSCRIPTIONAL ADAPTER 1"/>
    <property type="match status" value="1"/>
</dbReference>
<dbReference type="GO" id="GO:0003713">
    <property type="term" value="F:transcription coactivator activity"/>
    <property type="evidence" value="ECO:0007669"/>
    <property type="project" value="TreeGrafter"/>
</dbReference>
<evidence type="ECO:0008006" key="8">
    <source>
        <dbReference type="Google" id="ProtNLM"/>
    </source>
</evidence>
<gene>
    <name evidence="6" type="ORF">EUTSA_v10000177mg</name>
</gene>
<dbReference type="GO" id="GO:0000124">
    <property type="term" value="C:SAGA complex"/>
    <property type="evidence" value="ECO:0007669"/>
    <property type="project" value="TreeGrafter"/>
</dbReference>
<evidence type="ECO:0000256" key="1">
    <source>
        <dbReference type="ARBA" id="ARBA00004123"/>
    </source>
</evidence>
<evidence type="ECO:0000313" key="6">
    <source>
        <dbReference type="EMBL" id="ESQ46439.1"/>
    </source>
</evidence>
<keyword evidence="2" id="KW-0805">Transcription regulation</keyword>
<keyword evidence="7" id="KW-1185">Reference proteome</keyword>
<dbReference type="PANTHER" id="PTHR21277">
    <property type="entry name" value="TRANSCRIPTIONAL ADAPTER 1"/>
    <property type="match status" value="1"/>
</dbReference>
<feature type="compositionally biased region" description="Basic and acidic residues" evidence="5">
    <location>
        <begin position="182"/>
        <end position="200"/>
    </location>
</feature>
<accession>V4LRI7</accession>
<keyword evidence="3" id="KW-0804">Transcription</keyword>
<name>V4LRI7_EUTSA</name>
<dbReference type="Gramene" id="ESQ46439">
    <property type="protein sequence ID" value="ESQ46439"/>
    <property type="gene ID" value="EUTSA_v10000177mg"/>
</dbReference>
<feature type="compositionally biased region" description="Polar residues" evidence="5">
    <location>
        <begin position="110"/>
        <end position="121"/>
    </location>
</feature>
<dbReference type="GO" id="GO:0005634">
    <property type="term" value="C:nucleus"/>
    <property type="evidence" value="ECO:0007669"/>
    <property type="project" value="UniProtKB-SubCell"/>
</dbReference>
<dbReference type="CDD" id="cd22933">
    <property type="entry name" value="HFD_HFI1"/>
    <property type="match status" value="1"/>
</dbReference>
<dbReference type="OrthoDB" id="10264870at2759"/>
<dbReference type="GO" id="GO:0006357">
    <property type="term" value="P:regulation of transcription by RNA polymerase II"/>
    <property type="evidence" value="ECO:0007669"/>
    <property type="project" value="TreeGrafter"/>
</dbReference>
<keyword evidence="4" id="KW-0539">Nucleus</keyword>
<evidence type="ECO:0000256" key="5">
    <source>
        <dbReference type="SAM" id="MobiDB-lite"/>
    </source>
</evidence>
<dbReference type="AlphaFoldDB" id="V4LRI7"/>
<reference evidence="6 7" key="1">
    <citation type="journal article" date="2013" name="Front. Plant Sci.">
        <title>The Reference Genome of the Halophytic Plant Eutrema salsugineum.</title>
        <authorList>
            <person name="Yang R."/>
            <person name="Jarvis D.E."/>
            <person name="Chen H."/>
            <person name="Beilstein M.A."/>
            <person name="Grimwood J."/>
            <person name="Jenkins J."/>
            <person name="Shu S."/>
            <person name="Prochnik S."/>
            <person name="Xin M."/>
            <person name="Ma C."/>
            <person name="Schmutz J."/>
            <person name="Wing R.A."/>
            <person name="Mitchell-Olds T."/>
            <person name="Schumaker K.S."/>
            <person name="Wang X."/>
        </authorList>
    </citation>
    <scope>NUCLEOTIDE SEQUENCE [LARGE SCALE GENOMIC DNA]</scope>
</reference>
<feature type="region of interest" description="Disordered" evidence="5">
    <location>
        <begin position="80"/>
        <end position="228"/>
    </location>
</feature>
<protein>
    <recommendedName>
        <fullName evidence="8">Transcriptional coactivator Hfi1/Transcriptional adapter 1</fullName>
    </recommendedName>
</protein>
<dbReference type="InterPro" id="IPR024738">
    <property type="entry name" value="Hfi1/Tada1"/>
</dbReference>
<evidence type="ECO:0000256" key="2">
    <source>
        <dbReference type="ARBA" id="ARBA00023015"/>
    </source>
</evidence>
<dbReference type="Proteomes" id="UP000030689">
    <property type="component" value="Unassembled WGS sequence"/>
</dbReference>
<evidence type="ECO:0000256" key="4">
    <source>
        <dbReference type="ARBA" id="ARBA00023242"/>
    </source>
</evidence>
<organism evidence="6 7">
    <name type="scientific">Eutrema salsugineum</name>
    <name type="common">Saltwater cress</name>
    <name type="synonym">Sisymbrium salsugineum</name>
    <dbReference type="NCBI Taxonomy" id="72664"/>
    <lineage>
        <taxon>Eukaryota</taxon>
        <taxon>Viridiplantae</taxon>
        <taxon>Streptophyta</taxon>
        <taxon>Embryophyta</taxon>
        <taxon>Tracheophyta</taxon>
        <taxon>Spermatophyta</taxon>
        <taxon>Magnoliopsida</taxon>
        <taxon>eudicotyledons</taxon>
        <taxon>Gunneridae</taxon>
        <taxon>Pentapetalae</taxon>
        <taxon>rosids</taxon>
        <taxon>malvids</taxon>
        <taxon>Brassicales</taxon>
        <taxon>Brassicaceae</taxon>
        <taxon>Eutremeae</taxon>
        <taxon>Eutrema</taxon>
    </lineage>
</organism>
<feature type="compositionally biased region" description="Basic and acidic residues" evidence="5">
    <location>
        <begin position="218"/>
        <end position="228"/>
    </location>
</feature>
<sequence length="413" mass="45901">MQRSQDQRVNLGELKGHIVKKIGVEKSKRYFYYLGRFLSQKLTKSEFDKTCFRLLGRENLSIHNQLIRSILRNATVAKSPPSVQETGHQTKPWVNACQSKGDGPEKSGSLVPNHTNQNDPVWSNGVLPISPRKVRSGMRDRKIRDSPLGSNGKVEHMLHQPICREDNRGSVGMENGDVSQSDDQRSGRCAPDERDGEFLRPVKKPRLPNQDQVATAATRDDENQEEQARLELTTSPLVAPLGIPFCSASVGGSRRTVPVSTSSDVVSCQDSVGLPDTEMLKKRMENIAIAQGLGGVSMECANTLNSMLDVYLKRLIKSCVDLVGARSTNGDPGKQTLDKQQSQSKMVNGVWPSNSLKIQTPNGPPDITQDHHSVSLLDFRTAMELNSQQLGENWPTLRERISMRSFEEQDFEV</sequence>
<evidence type="ECO:0000256" key="3">
    <source>
        <dbReference type="ARBA" id="ARBA00023163"/>
    </source>
</evidence>
<dbReference type="OMA" id="IINGMWP"/>
<dbReference type="Pfam" id="PF12767">
    <property type="entry name" value="SAGA-Tad1"/>
    <property type="match status" value="1"/>
</dbReference>
<feature type="compositionally biased region" description="Basic and acidic residues" evidence="5">
    <location>
        <begin position="153"/>
        <end position="168"/>
    </location>
</feature>